<reference key="2">
    <citation type="submission" date="2011-10" db="EMBL/GenBank/DDBJ databases">
        <title>The genome and transcriptome sequence of Clonorchis sinensis provide insights into the carcinogenic liver fluke.</title>
        <authorList>
            <person name="Wang X."/>
            <person name="Huang Y."/>
            <person name="Chen W."/>
            <person name="Liu H."/>
            <person name="Guo L."/>
            <person name="Chen Y."/>
            <person name="Luo F."/>
            <person name="Zhou W."/>
            <person name="Sun J."/>
            <person name="Mao Q."/>
            <person name="Liang P."/>
            <person name="Zhou C."/>
            <person name="Tian Y."/>
            <person name="Men J."/>
            <person name="Lv X."/>
            <person name="Huang L."/>
            <person name="Zhou J."/>
            <person name="Hu Y."/>
            <person name="Li R."/>
            <person name="Zhang F."/>
            <person name="Lei H."/>
            <person name="Li X."/>
            <person name="Hu X."/>
            <person name="Liang C."/>
            <person name="Xu J."/>
            <person name="Wu Z."/>
            <person name="Yu X."/>
        </authorList>
    </citation>
    <scope>NUCLEOTIDE SEQUENCE</scope>
    <source>
        <strain>Henan</strain>
    </source>
</reference>
<gene>
    <name evidence="1" type="ORF">CLF_112474</name>
</gene>
<organism evidence="1 2">
    <name type="scientific">Clonorchis sinensis</name>
    <name type="common">Chinese liver fluke</name>
    <dbReference type="NCBI Taxonomy" id="79923"/>
    <lineage>
        <taxon>Eukaryota</taxon>
        <taxon>Metazoa</taxon>
        <taxon>Spiralia</taxon>
        <taxon>Lophotrochozoa</taxon>
        <taxon>Platyhelminthes</taxon>
        <taxon>Trematoda</taxon>
        <taxon>Digenea</taxon>
        <taxon>Opisthorchiida</taxon>
        <taxon>Opisthorchiata</taxon>
        <taxon>Opisthorchiidae</taxon>
        <taxon>Clonorchis</taxon>
    </lineage>
</organism>
<proteinExistence type="predicted"/>
<accession>G7YMJ3</accession>
<keyword evidence="2" id="KW-1185">Reference proteome</keyword>
<feature type="non-terminal residue" evidence="1">
    <location>
        <position position="457"/>
    </location>
</feature>
<dbReference type="AlphaFoldDB" id="G7YMJ3"/>
<evidence type="ECO:0000313" key="1">
    <source>
        <dbReference type="EMBL" id="GAA54174.1"/>
    </source>
</evidence>
<evidence type="ECO:0000313" key="2">
    <source>
        <dbReference type="Proteomes" id="UP000008909"/>
    </source>
</evidence>
<dbReference type="EMBL" id="DF143764">
    <property type="protein sequence ID" value="GAA54174.1"/>
    <property type="molecule type" value="Genomic_DNA"/>
</dbReference>
<dbReference type="Proteomes" id="UP000008909">
    <property type="component" value="Unassembled WGS sequence"/>
</dbReference>
<sequence>MTFFAVVLRVAVNAQNNVPKLGRLSEIRIDVFVALKIKKSTSCGTLTRQTGWIYALSYGKHPGPEYTKSGEVWQFVCQMDLAERSGSGAQAQISGQFYTGYTAFRRRGSHCATITSIKAIRKRMPAHQVSAVQSSSPNASFALPRKPPRTTLVYVQASRCRSVTDLRHERGSTFELTSRLSELRVTQSRQKVENNMNDCNALLIRLLKLLRQPTTGFALPVRAHQCSIYALNYQNPPSMRSYLPHLCKLSVNEAVAATTTVRRFLQLTMMNCESTGGSVFHGRLRFDSYHWDVTDMNCWSQYMLGVLVLVTVKHESVKNQLEGTTYELRISVILPDQSNRNTVEKYRGTGGKKHVSRGEKCRNIAPLVILISGSSTNTACMVVVKLGAAAGKANSGVGQLEEKQALLHSAYTRFTYEQAIGERVLHKFRLDSLPNGAFSLEFHIFAHWAILQTSTSK</sequence>
<protein>
    <submittedName>
        <fullName evidence="1">Uncharacterized protein</fullName>
    </submittedName>
</protein>
<reference evidence="1" key="1">
    <citation type="journal article" date="2011" name="Genome Biol.">
        <title>The draft genome of the carcinogenic human liver fluke Clonorchis sinensis.</title>
        <authorList>
            <person name="Wang X."/>
            <person name="Chen W."/>
            <person name="Huang Y."/>
            <person name="Sun J."/>
            <person name="Men J."/>
            <person name="Liu H."/>
            <person name="Luo F."/>
            <person name="Guo L."/>
            <person name="Lv X."/>
            <person name="Deng C."/>
            <person name="Zhou C."/>
            <person name="Fan Y."/>
            <person name="Li X."/>
            <person name="Huang L."/>
            <person name="Hu Y."/>
            <person name="Liang C."/>
            <person name="Hu X."/>
            <person name="Xu J."/>
            <person name="Yu X."/>
        </authorList>
    </citation>
    <scope>NUCLEOTIDE SEQUENCE [LARGE SCALE GENOMIC DNA]</scope>
    <source>
        <strain evidence="1">Henan</strain>
    </source>
</reference>
<name>G7YMJ3_CLOSI</name>